<dbReference type="EMBL" id="JAGRRH010000019">
    <property type="protein sequence ID" value="KAG7348866.1"/>
    <property type="molecule type" value="Genomic_DNA"/>
</dbReference>
<gene>
    <name evidence="1" type="ORF">IV203_011463</name>
</gene>
<proteinExistence type="predicted"/>
<dbReference type="AlphaFoldDB" id="A0A9K3PJB2"/>
<evidence type="ECO:0000313" key="2">
    <source>
        <dbReference type="Proteomes" id="UP000693970"/>
    </source>
</evidence>
<reference evidence="1" key="1">
    <citation type="journal article" date="2021" name="Sci. Rep.">
        <title>Diploid genomic architecture of Nitzschia inconspicua, an elite biomass production diatom.</title>
        <authorList>
            <person name="Oliver A."/>
            <person name="Podell S."/>
            <person name="Pinowska A."/>
            <person name="Traller J.C."/>
            <person name="Smith S.R."/>
            <person name="McClure R."/>
            <person name="Beliaev A."/>
            <person name="Bohutskyi P."/>
            <person name="Hill E.A."/>
            <person name="Rabines A."/>
            <person name="Zheng H."/>
            <person name="Allen L.Z."/>
            <person name="Kuo A."/>
            <person name="Grigoriev I.V."/>
            <person name="Allen A.E."/>
            <person name="Hazlebeck D."/>
            <person name="Allen E.E."/>
        </authorList>
    </citation>
    <scope>NUCLEOTIDE SEQUENCE</scope>
    <source>
        <strain evidence="1">Hildebrandi</strain>
    </source>
</reference>
<keyword evidence="2" id="KW-1185">Reference proteome</keyword>
<comment type="caution">
    <text evidence="1">The sequence shown here is derived from an EMBL/GenBank/DDBJ whole genome shotgun (WGS) entry which is preliminary data.</text>
</comment>
<organism evidence="1 2">
    <name type="scientific">Nitzschia inconspicua</name>
    <dbReference type="NCBI Taxonomy" id="303405"/>
    <lineage>
        <taxon>Eukaryota</taxon>
        <taxon>Sar</taxon>
        <taxon>Stramenopiles</taxon>
        <taxon>Ochrophyta</taxon>
        <taxon>Bacillariophyta</taxon>
        <taxon>Bacillariophyceae</taxon>
        <taxon>Bacillariophycidae</taxon>
        <taxon>Bacillariales</taxon>
        <taxon>Bacillariaceae</taxon>
        <taxon>Nitzschia</taxon>
    </lineage>
</organism>
<name>A0A9K3PJB2_9STRA</name>
<evidence type="ECO:0000313" key="1">
    <source>
        <dbReference type="EMBL" id="KAG7348866.1"/>
    </source>
</evidence>
<reference evidence="1" key="2">
    <citation type="submission" date="2021-04" db="EMBL/GenBank/DDBJ databases">
        <authorList>
            <person name="Podell S."/>
        </authorList>
    </citation>
    <scope>NUCLEOTIDE SEQUENCE</scope>
    <source>
        <strain evidence="1">Hildebrandi</strain>
    </source>
</reference>
<sequence>MNYLPREKRQRYIKEALSVYINEKKSDKTGFVAVGETKHSAEMQSRNRFVVAQESGENEIDDDGNPKKLQISKSSQTSKALDDLPQSSVDLLHESHINVADALDTIGPGISLKRTWVSVGNNTIPPGCYVREYRCYNKTCNARILVWASTNDLSSAPAYSVIHGVREHEAHQPIDWLGWYSYRCGKNPKSAEWDTAKYPKKPGLPRLIELAVIEVLRVNPNIGPFAALRHITLQLKHCDY</sequence>
<dbReference type="Proteomes" id="UP000693970">
    <property type="component" value="Unassembled WGS sequence"/>
</dbReference>
<protein>
    <submittedName>
        <fullName evidence="1">Uncharacterized protein</fullName>
    </submittedName>
</protein>
<accession>A0A9K3PJB2</accession>